<sequence>LEEMIEEKKPTIIEVSEESKNVGVEIDDLNPEETEVDDYNLSTEIFDICHKEHPISHLPYYSSNPSF</sequence>
<evidence type="ECO:0000313" key="2">
    <source>
        <dbReference type="Proteomes" id="UP000789570"/>
    </source>
</evidence>
<organism evidence="1 2">
    <name type="scientific">Funneliformis caledonium</name>
    <dbReference type="NCBI Taxonomy" id="1117310"/>
    <lineage>
        <taxon>Eukaryota</taxon>
        <taxon>Fungi</taxon>
        <taxon>Fungi incertae sedis</taxon>
        <taxon>Mucoromycota</taxon>
        <taxon>Glomeromycotina</taxon>
        <taxon>Glomeromycetes</taxon>
        <taxon>Glomerales</taxon>
        <taxon>Glomeraceae</taxon>
        <taxon>Funneliformis</taxon>
    </lineage>
</organism>
<accession>A0A9N9FQP3</accession>
<proteinExistence type="predicted"/>
<dbReference type="AlphaFoldDB" id="A0A9N9FQP3"/>
<gene>
    <name evidence="1" type="ORF">FCALED_LOCUS6057</name>
</gene>
<comment type="caution">
    <text evidence="1">The sequence shown here is derived from an EMBL/GenBank/DDBJ whole genome shotgun (WGS) entry which is preliminary data.</text>
</comment>
<dbReference type="Proteomes" id="UP000789570">
    <property type="component" value="Unassembled WGS sequence"/>
</dbReference>
<name>A0A9N9FQP3_9GLOM</name>
<evidence type="ECO:0000313" key="1">
    <source>
        <dbReference type="EMBL" id="CAG8549724.1"/>
    </source>
</evidence>
<reference evidence="1" key="1">
    <citation type="submission" date="2021-06" db="EMBL/GenBank/DDBJ databases">
        <authorList>
            <person name="Kallberg Y."/>
            <person name="Tangrot J."/>
            <person name="Rosling A."/>
        </authorList>
    </citation>
    <scope>NUCLEOTIDE SEQUENCE</scope>
    <source>
        <strain evidence="1">UK204</strain>
    </source>
</reference>
<protein>
    <submittedName>
        <fullName evidence="1">2774_t:CDS:1</fullName>
    </submittedName>
</protein>
<dbReference type="EMBL" id="CAJVPQ010001387">
    <property type="protein sequence ID" value="CAG8549724.1"/>
    <property type="molecule type" value="Genomic_DNA"/>
</dbReference>
<feature type="non-terminal residue" evidence="1">
    <location>
        <position position="1"/>
    </location>
</feature>
<keyword evidence="2" id="KW-1185">Reference proteome</keyword>